<dbReference type="AlphaFoldDB" id="A0A840TSY0"/>
<proteinExistence type="predicted"/>
<keyword evidence="3" id="KW-1185">Reference proteome</keyword>
<dbReference type="GO" id="GO:0016740">
    <property type="term" value="F:transferase activity"/>
    <property type="evidence" value="ECO:0007669"/>
    <property type="project" value="UniProtKB-KW"/>
</dbReference>
<comment type="caution">
    <text evidence="2">The sequence shown here is derived from an EMBL/GenBank/DDBJ whole genome shotgun (WGS) entry which is preliminary data.</text>
</comment>
<feature type="transmembrane region" description="Helical" evidence="1">
    <location>
        <begin position="125"/>
        <end position="144"/>
    </location>
</feature>
<dbReference type="RefSeq" id="WP_184174747.1">
    <property type="nucleotide sequence ID" value="NZ_JACHGF010000004.1"/>
</dbReference>
<dbReference type="Pfam" id="PF14126">
    <property type="entry name" value="DUF4293"/>
    <property type="match status" value="1"/>
</dbReference>
<dbReference type="Proteomes" id="UP000557307">
    <property type="component" value="Unassembled WGS sequence"/>
</dbReference>
<keyword evidence="2" id="KW-0808">Transferase</keyword>
<dbReference type="EMBL" id="JACHGF010000004">
    <property type="protein sequence ID" value="MBB5284787.1"/>
    <property type="molecule type" value="Genomic_DNA"/>
</dbReference>
<feature type="transmembrane region" description="Helical" evidence="1">
    <location>
        <begin position="84"/>
        <end position="105"/>
    </location>
</feature>
<evidence type="ECO:0000256" key="1">
    <source>
        <dbReference type="SAM" id="Phobius"/>
    </source>
</evidence>
<sequence>MLQRIQTLFLAITALAMGVFSATPLWEKVAADGLQRVSLTAFRLVHQTNPVQSEVQSVFYLALLAILVAGVSVFTIFKYKQRLLQSALCAVNSILMTALLALTVYQTFYKAAKFFEPETPGDYQIGFYALVVAMLANVMANRFIRRDERTVKESNRMR</sequence>
<evidence type="ECO:0000313" key="2">
    <source>
        <dbReference type="EMBL" id="MBB5284787.1"/>
    </source>
</evidence>
<feature type="transmembrane region" description="Helical" evidence="1">
    <location>
        <begin position="58"/>
        <end position="77"/>
    </location>
</feature>
<keyword evidence="1" id="KW-0812">Transmembrane</keyword>
<dbReference type="InterPro" id="IPR025635">
    <property type="entry name" value="DUF4293"/>
</dbReference>
<accession>A0A840TSY0</accession>
<keyword evidence="1" id="KW-1133">Transmembrane helix</keyword>
<protein>
    <submittedName>
        <fullName evidence="2">Glucan phosphoethanolaminetransferase (Alkaline phosphatase superfamily)</fullName>
    </submittedName>
</protein>
<gene>
    <name evidence="2" type="ORF">HNQ92_002935</name>
</gene>
<name>A0A840TSY0_9BACT</name>
<organism evidence="2 3">
    <name type="scientific">Rhabdobacter roseus</name>
    <dbReference type="NCBI Taxonomy" id="1655419"/>
    <lineage>
        <taxon>Bacteria</taxon>
        <taxon>Pseudomonadati</taxon>
        <taxon>Bacteroidota</taxon>
        <taxon>Cytophagia</taxon>
        <taxon>Cytophagales</taxon>
        <taxon>Cytophagaceae</taxon>
        <taxon>Rhabdobacter</taxon>
    </lineage>
</organism>
<keyword evidence="1" id="KW-0472">Membrane</keyword>
<evidence type="ECO:0000313" key="3">
    <source>
        <dbReference type="Proteomes" id="UP000557307"/>
    </source>
</evidence>
<reference evidence="2 3" key="1">
    <citation type="submission" date="2020-08" db="EMBL/GenBank/DDBJ databases">
        <title>Genomic Encyclopedia of Type Strains, Phase IV (KMG-IV): sequencing the most valuable type-strain genomes for metagenomic binning, comparative biology and taxonomic classification.</title>
        <authorList>
            <person name="Goeker M."/>
        </authorList>
    </citation>
    <scope>NUCLEOTIDE SEQUENCE [LARGE SCALE GENOMIC DNA]</scope>
    <source>
        <strain evidence="2 3">DSM 105074</strain>
    </source>
</reference>